<evidence type="ECO:0000313" key="4">
    <source>
        <dbReference type="Proteomes" id="UP000248054"/>
    </source>
</evidence>
<dbReference type="PANTHER" id="PTHR45947">
    <property type="entry name" value="SULFOQUINOVOSYL TRANSFERASE SQD2"/>
    <property type="match status" value="1"/>
</dbReference>
<proteinExistence type="predicted"/>
<gene>
    <name evidence="3" type="ORF">DFQ11_102714</name>
</gene>
<dbReference type="Pfam" id="PF00534">
    <property type="entry name" value="Glycos_transf_1"/>
    <property type="match status" value="1"/>
</dbReference>
<dbReference type="CDD" id="cd03801">
    <property type="entry name" value="GT4_PimA-like"/>
    <property type="match status" value="1"/>
</dbReference>
<comment type="caution">
    <text evidence="3">The sequence shown here is derived from an EMBL/GenBank/DDBJ whole genome shotgun (WGS) entry which is preliminary data.</text>
</comment>
<dbReference type="OrthoDB" id="832722at2"/>
<dbReference type="InterPro" id="IPR001296">
    <property type="entry name" value="Glyco_trans_1"/>
</dbReference>
<accession>A0A2V4XKE8</accession>
<evidence type="ECO:0000256" key="1">
    <source>
        <dbReference type="SAM" id="Phobius"/>
    </source>
</evidence>
<protein>
    <submittedName>
        <fullName evidence="3">Colanic acid/amylovoran biosynthesis glycosyltransferase</fullName>
    </submittedName>
</protein>
<dbReference type="GO" id="GO:0016757">
    <property type="term" value="F:glycosyltransferase activity"/>
    <property type="evidence" value="ECO:0007669"/>
    <property type="project" value="InterPro"/>
</dbReference>
<dbReference type="PANTHER" id="PTHR45947:SF14">
    <property type="entry name" value="SLL1723 PROTEIN"/>
    <property type="match status" value="1"/>
</dbReference>
<dbReference type="RefSeq" id="WP_110475481.1">
    <property type="nucleotide sequence ID" value="NZ_BMWQ01000002.1"/>
</dbReference>
<sequence>MTIGIVLSQAPAYSETFFNSKIKGLQENGHEVTLFTGPSLETYKLCTHKKSRAVNRFLILQVFNMFIVGFSLFPNIRAVREFIRLERQDGSSMRRILEKIYINAQLLKYKGDWLHYGFGTLAIDKELVAQAIGAKMAVSFRGFDIGVYPLKHPNCYHKLWDNVSKIHVISNGIADLLYKNGFKDQAPIIKITPAIDTLHFKASTSNTTNEPIQLITVARLHWIKNLVTTLEALAILKKKGVSFEYKIIGTGEAYESLKFACYQLELLGQVQFLGKLEHSQVKEHLNRSDIYIQYSLQEGFCNAVLEAQAMGLLCVVSDAEGLSENVKDSYSGWVVPKNKPELLAKKIFEVIQLPMEEKLKISEHAIKRVQDHFNLEQQKEAFNAFYTD</sequence>
<evidence type="ECO:0000259" key="2">
    <source>
        <dbReference type="Pfam" id="PF00534"/>
    </source>
</evidence>
<evidence type="ECO:0000313" key="3">
    <source>
        <dbReference type="EMBL" id="PYE82133.1"/>
    </source>
</evidence>
<feature type="domain" description="Glycosyl transferase family 1" evidence="2">
    <location>
        <begin position="208"/>
        <end position="367"/>
    </location>
</feature>
<dbReference type="InterPro" id="IPR050194">
    <property type="entry name" value="Glycosyltransferase_grp1"/>
</dbReference>
<dbReference type="EMBL" id="QJTD01000002">
    <property type="protein sequence ID" value="PYE82133.1"/>
    <property type="molecule type" value="Genomic_DNA"/>
</dbReference>
<keyword evidence="3" id="KW-0808">Transferase</keyword>
<keyword evidence="1" id="KW-0812">Transmembrane</keyword>
<feature type="transmembrane region" description="Helical" evidence="1">
    <location>
        <begin position="57"/>
        <end position="76"/>
    </location>
</feature>
<keyword evidence="4" id="KW-1185">Reference proteome</keyword>
<keyword evidence="1" id="KW-0472">Membrane</keyword>
<reference evidence="3 4" key="1">
    <citation type="submission" date="2018-06" db="EMBL/GenBank/DDBJ databases">
        <title>Genomic Encyclopedia of Type Strains, Phase III (KMG-III): the genomes of soil and plant-associated and newly described type strains.</title>
        <authorList>
            <person name="Whitman W."/>
        </authorList>
    </citation>
    <scope>NUCLEOTIDE SEQUENCE [LARGE SCALE GENOMIC DNA]</scope>
    <source>
        <strain evidence="3 4">CECT 7945</strain>
    </source>
</reference>
<keyword evidence="1" id="KW-1133">Transmembrane helix</keyword>
<organism evidence="3 4">
    <name type="scientific">Winogradskyella epiphytica</name>
    <dbReference type="NCBI Taxonomy" id="262005"/>
    <lineage>
        <taxon>Bacteria</taxon>
        <taxon>Pseudomonadati</taxon>
        <taxon>Bacteroidota</taxon>
        <taxon>Flavobacteriia</taxon>
        <taxon>Flavobacteriales</taxon>
        <taxon>Flavobacteriaceae</taxon>
        <taxon>Winogradskyella</taxon>
    </lineage>
</organism>
<dbReference type="AlphaFoldDB" id="A0A2V4XKE8"/>
<name>A0A2V4XKE8_9FLAO</name>
<dbReference type="Proteomes" id="UP000248054">
    <property type="component" value="Unassembled WGS sequence"/>
</dbReference>
<dbReference type="Gene3D" id="3.40.50.2000">
    <property type="entry name" value="Glycogen Phosphorylase B"/>
    <property type="match status" value="2"/>
</dbReference>
<dbReference type="SUPFAM" id="SSF53756">
    <property type="entry name" value="UDP-Glycosyltransferase/glycogen phosphorylase"/>
    <property type="match status" value="1"/>
</dbReference>